<sequence length="245" mass="26889">MARSPSSSPSSSSSSSDTDTPSTRHKSSKSATNNSKQANWAWKPPPNARLLDHEEIDAQELDWDAINGDDDCEVWLIRVPETVKPRHLDGLILNTPAETSRTTQVGSLERKHTSYNVYSLGDEGNDLNSEEMNSLSFLVPRKSKGKLFKAPKPIARRIVISPQAPVPTQAEDAPPINYQNPPRPSYPPEVLKHKFAPTGASVTIRDDDTMDIDAGEEEVPKKKKQKTGADGPESPKKSRKKAVAS</sequence>
<reference evidence="2 3" key="1">
    <citation type="journal article" date="2019" name="Nat. Ecol. Evol.">
        <title>Megaphylogeny resolves global patterns of mushroom evolution.</title>
        <authorList>
            <person name="Varga T."/>
            <person name="Krizsan K."/>
            <person name="Foldi C."/>
            <person name="Dima B."/>
            <person name="Sanchez-Garcia M."/>
            <person name="Sanchez-Ramirez S."/>
            <person name="Szollosi G.J."/>
            <person name="Szarkandi J.G."/>
            <person name="Papp V."/>
            <person name="Albert L."/>
            <person name="Andreopoulos W."/>
            <person name="Angelini C."/>
            <person name="Antonin V."/>
            <person name="Barry K.W."/>
            <person name="Bougher N.L."/>
            <person name="Buchanan P."/>
            <person name="Buyck B."/>
            <person name="Bense V."/>
            <person name="Catcheside P."/>
            <person name="Chovatia M."/>
            <person name="Cooper J."/>
            <person name="Damon W."/>
            <person name="Desjardin D."/>
            <person name="Finy P."/>
            <person name="Geml J."/>
            <person name="Haridas S."/>
            <person name="Hughes K."/>
            <person name="Justo A."/>
            <person name="Karasinski D."/>
            <person name="Kautmanova I."/>
            <person name="Kiss B."/>
            <person name="Kocsube S."/>
            <person name="Kotiranta H."/>
            <person name="LaButti K.M."/>
            <person name="Lechner B.E."/>
            <person name="Liimatainen K."/>
            <person name="Lipzen A."/>
            <person name="Lukacs Z."/>
            <person name="Mihaltcheva S."/>
            <person name="Morgado L.N."/>
            <person name="Niskanen T."/>
            <person name="Noordeloos M.E."/>
            <person name="Ohm R.A."/>
            <person name="Ortiz-Santana B."/>
            <person name="Ovrebo C."/>
            <person name="Racz N."/>
            <person name="Riley R."/>
            <person name="Savchenko A."/>
            <person name="Shiryaev A."/>
            <person name="Soop K."/>
            <person name="Spirin V."/>
            <person name="Szebenyi C."/>
            <person name="Tomsovsky M."/>
            <person name="Tulloss R.E."/>
            <person name="Uehling J."/>
            <person name="Grigoriev I.V."/>
            <person name="Vagvolgyi C."/>
            <person name="Papp T."/>
            <person name="Martin F.M."/>
            <person name="Miettinen O."/>
            <person name="Hibbett D.S."/>
            <person name="Nagy L.G."/>
        </authorList>
    </citation>
    <scope>NUCLEOTIDE SEQUENCE [LARGE SCALE GENOMIC DNA]</scope>
    <source>
        <strain evidence="2 3">CBS 309.79</strain>
    </source>
</reference>
<dbReference type="AlphaFoldDB" id="A0A5C3R4D0"/>
<feature type="compositionally biased region" description="Polar residues" evidence="1">
    <location>
        <begin position="29"/>
        <end position="38"/>
    </location>
</feature>
<dbReference type="EMBL" id="ML178814">
    <property type="protein sequence ID" value="TFL07861.1"/>
    <property type="molecule type" value="Genomic_DNA"/>
</dbReference>
<dbReference type="Gene3D" id="6.20.250.70">
    <property type="match status" value="1"/>
</dbReference>
<dbReference type="Pfam" id="PF08208">
    <property type="entry name" value="RNA_polI_A34"/>
    <property type="match status" value="1"/>
</dbReference>
<dbReference type="GO" id="GO:0006360">
    <property type="term" value="P:transcription by RNA polymerase I"/>
    <property type="evidence" value="ECO:0007669"/>
    <property type="project" value="InterPro"/>
</dbReference>
<gene>
    <name evidence="2" type="ORF">BDV98DRAFT_558598</name>
</gene>
<evidence type="ECO:0000313" key="2">
    <source>
        <dbReference type="EMBL" id="TFL07861.1"/>
    </source>
</evidence>
<evidence type="ECO:0000313" key="3">
    <source>
        <dbReference type="Proteomes" id="UP000305067"/>
    </source>
</evidence>
<feature type="compositionally biased region" description="Acidic residues" evidence="1">
    <location>
        <begin position="208"/>
        <end position="217"/>
    </location>
</feature>
<feature type="region of interest" description="Disordered" evidence="1">
    <location>
        <begin position="1"/>
        <end position="47"/>
    </location>
</feature>
<keyword evidence="3" id="KW-1185">Reference proteome</keyword>
<dbReference type="Proteomes" id="UP000305067">
    <property type="component" value="Unassembled WGS sequence"/>
</dbReference>
<feature type="region of interest" description="Disordered" evidence="1">
    <location>
        <begin position="165"/>
        <end position="245"/>
    </location>
</feature>
<evidence type="ECO:0008006" key="4">
    <source>
        <dbReference type="Google" id="ProtNLM"/>
    </source>
</evidence>
<proteinExistence type="predicted"/>
<dbReference type="InterPro" id="IPR013240">
    <property type="entry name" value="DNA-dir_RNA_pol1_su_RPA34"/>
</dbReference>
<dbReference type="OrthoDB" id="76224at2759"/>
<feature type="compositionally biased region" description="Low complexity" evidence="1">
    <location>
        <begin position="1"/>
        <end position="21"/>
    </location>
</feature>
<evidence type="ECO:0000256" key="1">
    <source>
        <dbReference type="SAM" id="MobiDB-lite"/>
    </source>
</evidence>
<name>A0A5C3R4D0_9AGAR</name>
<protein>
    <recommendedName>
        <fullName evidence="4">DNA-directed RNA polymerase I subunit RPA34.5-domain-containing protein</fullName>
    </recommendedName>
</protein>
<accession>A0A5C3R4D0</accession>
<organism evidence="2 3">
    <name type="scientific">Pterulicium gracile</name>
    <dbReference type="NCBI Taxonomy" id="1884261"/>
    <lineage>
        <taxon>Eukaryota</taxon>
        <taxon>Fungi</taxon>
        <taxon>Dikarya</taxon>
        <taxon>Basidiomycota</taxon>
        <taxon>Agaricomycotina</taxon>
        <taxon>Agaricomycetes</taxon>
        <taxon>Agaricomycetidae</taxon>
        <taxon>Agaricales</taxon>
        <taxon>Pleurotineae</taxon>
        <taxon>Pterulaceae</taxon>
        <taxon>Pterulicium</taxon>
    </lineage>
</organism>